<keyword evidence="1" id="KW-0472">Membrane</keyword>
<dbReference type="Proteomes" id="UP001213000">
    <property type="component" value="Unassembled WGS sequence"/>
</dbReference>
<keyword evidence="1" id="KW-0812">Transmembrane</keyword>
<feature type="transmembrane region" description="Helical" evidence="1">
    <location>
        <begin position="656"/>
        <end position="683"/>
    </location>
</feature>
<organism evidence="2 3">
    <name type="scientific">Leucocoprinus birnbaumii</name>
    <dbReference type="NCBI Taxonomy" id="56174"/>
    <lineage>
        <taxon>Eukaryota</taxon>
        <taxon>Fungi</taxon>
        <taxon>Dikarya</taxon>
        <taxon>Basidiomycota</taxon>
        <taxon>Agaricomycotina</taxon>
        <taxon>Agaricomycetes</taxon>
        <taxon>Agaricomycetidae</taxon>
        <taxon>Agaricales</taxon>
        <taxon>Agaricineae</taxon>
        <taxon>Agaricaceae</taxon>
        <taxon>Leucocoprinus</taxon>
    </lineage>
</organism>
<comment type="caution">
    <text evidence="2">The sequence shown here is derived from an EMBL/GenBank/DDBJ whole genome shotgun (WGS) entry which is preliminary data.</text>
</comment>
<name>A0AAD5VLA6_9AGAR</name>
<accession>A0AAD5VLA6</accession>
<protein>
    <submittedName>
        <fullName evidence="2">Uncharacterized protein</fullName>
    </submittedName>
</protein>
<proteinExistence type="predicted"/>
<keyword evidence="1" id="KW-1133">Transmembrane helix</keyword>
<feature type="transmembrane region" description="Helical" evidence="1">
    <location>
        <begin position="14"/>
        <end position="34"/>
    </location>
</feature>
<feature type="transmembrane region" description="Helical" evidence="1">
    <location>
        <begin position="54"/>
        <end position="78"/>
    </location>
</feature>
<dbReference type="EMBL" id="JANIEX010001016">
    <property type="protein sequence ID" value="KAJ3561346.1"/>
    <property type="molecule type" value="Genomic_DNA"/>
</dbReference>
<dbReference type="AlphaFoldDB" id="A0AAD5VLA6"/>
<evidence type="ECO:0000256" key="1">
    <source>
        <dbReference type="SAM" id="Phobius"/>
    </source>
</evidence>
<keyword evidence="3" id="KW-1185">Reference proteome</keyword>
<sequence>MRATAIGRIFSNPAFLRTIAFLAVEVIFICLAAVCAHSPLPIKLASTSPEVRGAFSVVFVAWQFFAALLVTDLLLHIFSEEWNFYLTRHPFYPGCDRVSTLTANIFFHIQYAFTRSTSLAHKSAFTALALITILRTMGPAAITTAISPDASSKTISLAKNNATTFDPANHNDPVLTSIQRAEVITRIELEMGTVVGWKVADNALIGRQEKEIVVPNVTTTYPSDVALFDFRCSWTAPQVKEGGDGIVFSDNGTQWRAWNAHNSSDITIGIYPLYDITRNFNSLSAYLFVGCNGTDERVPCLLENTGLPSTMIPAPPQPRVTIITPPNLFISLLTCNPTYSLTTSYITASGTTLSVSLSEKNLPPQSNLARSTIELIFSSALLSALSPFSLSPGLPTLVSTTGAQVFLDTQGRSARSWLSRMNFTANILDLDAIQQNLNAAMLSASKGFLIEPSAQTTGGFTGFETVQVSATVKEPRILLHGSVPDSASPNASQKSLLEKPLPLIMDTYHPLALDDDAPEYEEHDGNRVPWYWPRRYIVARVLAFLVLQLAFYGFAIACHVRPYNLTRVSPVPLANYFVELKGGFIIAFTTWHTLSIAFISDIILTIFSLEWAVQAEKKCALEPGQTDLVSTPASGVFDRIKYGFKKGQGASGMFRYALAASLVLMLLAATGPGCFTLSTLAVAKQPFPLREGASTADSYLAMSLGPAPLSDLQATLLKRIGDVVQLEQVEGFTWGYEMPPNVFATWPYDSDGQLIHQQAPVTYWNRAITFKVNCRWETPATTDLLLQGNIPKPITSGVVPVSFNNATRTDSGHSGLLLVGCTAGSSSQDGCSLNMTGVQGAKPDDNDIWHGTAALLACDPSGNDFIFSRQTTYQPLTIECAQLTLADGRIDVKAQICNNFPGGDNVPSHPGNMFASALLFALQPPSLTSGNSTPGDIGIGLLAGELLFDDYTSTFGSNMTRQVAQIQLFDVETKFSKYLTSAGKVFMAGYEPVLDNPASQSLFNLTGLQFGMIVAEVDQVTLVGNKAMVITSMILLVISLRLLQLSLRSLFWKQSRVRVLEPFGISSVGKMDNLLKRMERLRNADEDP</sequence>
<evidence type="ECO:0000313" key="2">
    <source>
        <dbReference type="EMBL" id="KAJ3561346.1"/>
    </source>
</evidence>
<feature type="transmembrane region" description="Helical" evidence="1">
    <location>
        <begin position="537"/>
        <end position="562"/>
    </location>
</feature>
<evidence type="ECO:0000313" key="3">
    <source>
        <dbReference type="Proteomes" id="UP001213000"/>
    </source>
</evidence>
<gene>
    <name evidence="2" type="ORF">NP233_g10245</name>
</gene>
<reference evidence="2" key="1">
    <citation type="submission" date="2022-07" db="EMBL/GenBank/DDBJ databases">
        <title>Genome Sequence of Leucocoprinus birnbaumii.</title>
        <authorList>
            <person name="Buettner E."/>
        </authorList>
    </citation>
    <scope>NUCLEOTIDE SEQUENCE</scope>
    <source>
        <strain evidence="2">VT141</strain>
    </source>
</reference>
<feature type="transmembrane region" description="Helical" evidence="1">
    <location>
        <begin position="582"/>
        <end position="607"/>
    </location>
</feature>